<organism evidence="1">
    <name type="scientific">Anguilla anguilla</name>
    <name type="common">European freshwater eel</name>
    <name type="synonym">Muraena anguilla</name>
    <dbReference type="NCBI Taxonomy" id="7936"/>
    <lineage>
        <taxon>Eukaryota</taxon>
        <taxon>Metazoa</taxon>
        <taxon>Chordata</taxon>
        <taxon>Craniata</taxon>
        <taxon>Vertebrata</taxon>
        <taxon>Euteleostomi</taxon>
        <taxon>Actinopterygii</taxon>
        <taxon>Neopterygii</taxon>
        <taxon>Teleostei</taxon>
        <taxon>Anguilliformes</taxon>
        <taxon>Anguillidae</taxon>
        <taxon>Anguilla</taxon>
    </lineage>
</organism>
<reference evidence="1" key="1">
    <citation type="submission" date="2014-11" db="EMBL/GenBank/DDBJ databases">
        <authorList>
            <person name="Amaro Gonzalez C."/>
        </authorList>
    </citation>
    <scope>NUCLEOTIDE SEQUENCE</scope>
</reference>
<dbReference type="AlphaFoldDB" id="A0A0E9QIY5"/>
<proteinExistence type="predicted"/>
<reference evidence="1" key="2">
    <citation type="journal article" date="2015" name="Fish Shellfish Immunol.">
        <title>Early steps in the European eel (Anguilla anguilla)-Vibrio vulnificus interaction in the gills: Role of the RtxA13 toxin.</title>
        <authorList>
            <person name="Callol A."/>
            <person name="Pajuelo D."/>
            <person name="Ebbesson L."/>
            <person name="Teles M."/>
            <person name="MacKenzie S."/>
            <person name="Amaro C."/>
        </authorList>
    </citation>
    <scope>NUCLEOTIDE SEQUENCE</scope>
</reference>
<accession>A0A0E9QIY5</accession>
<name>A0A0E9QIY5_ANGAN</name>
<evidence type="ECO:0000313" key="1">
    <source>
        <dbReference type="EMBL" id="JAH16295.1"/>
    </source>
</evidence>
<sequence length="49" mass="5951">MDLQTSQSWCNFMDRLNIRLTQAYRTDHGMYINVNQKNNFRITLHAQMM</sequence>
<dbReference type="EMBL" id="GBXM01092282">
    <property type="protein sequence ID" value="JAH16295.1"/>
    <property type="molecule type" value="Transcribed_RNA"/>
</dbReference>
<protein>
    <submittedName>
        <fullName evidence="1">Uncharacterized protein</fullName>
    </submittedName>
</protein>